<protein>
    <recommendedName>
        <fullName evidence="4">DUF7707 domain-containing protein</fullName>
    </recommendedName>
</protein>
<feature type="transmembrane region" description="Helical" evidence="2">
    <location>
        <begin position="172"/>
        <end position="196"/>
    </location>
</feature>
<keyword evidence="2" id="KW-1133">Transmembrane helix</keyword>
<feature type="compositionally biased region" description="Low complexity" evidence="1">
    <location>
        <begin position="129"/>
        <end position="146"/>
    </location>
</feature>
<dbReference type="OrthoDB" id="2439692at2759"/>
<dbReference type="InParanoid" id="A0A5J5ED46"/>
<dbReference type="PANTHER" id="PTHR38118:SF2">
    <property type="entry name" value="CDP-ALCOHOL PHOSPHATIDYLTRANSFERASE PROTEIN"/>
    <property type="match status" value="1"/>
</dbReference>
<sequence length="198" mass="20096">MQSILLASVLAFSASFPAMTSAYNASAIPIATREGWCQAQTAACPSLCTEQGQGTRQNECYPENLYYVCICSDGSRINSTEYSETIPYYTCTLDQGDCITACGSDNDCSNQCRKTYRCGATNPTKVNVTASSSSSSTASSTATSTGGSNGGNGFASANGGNNGNSNSAADGMFAQVGSAFGMGLVAAGVAIGVAFIGL</sequence>
<name>A0A5J5ED46_9PEZI</name>
<feature type="chain" id="PRO_5023872672" description="DUF7707 domain-containing protein" evidence="3">
    <location>
        <begin position="23"/>
        <end position="198"/>
    </location>
</feature>
<dbReference type="AlphaFoldDB" id="A0A5J5ED46"/>
<organism evidence="5 6">
    <name type="scientific">Sphaerosporella brunnea</name>
    <dbReference type="NCBI Taxonomy" id="1250544"/>
    <lineage>
        <taxon>Eukaryota</taxon>
        <taxon>Fungi</taxon>
        <taxon>Dikarya</taxon>
        <taxon>Ascomycota</taxon>
        <taxon>Pezizomycotina</taxon>
        <taxon>Pezizomycetes</taxon>
        <taxon>Pezizales</taxon>
        <taxon>Pyronemataceae</taxon>
        <taxon>Sphaerosporella</taxon>
    </lineage>
</organism>
<evidence type="ECO:0000256" key="3">
    <source>
        <dbReference type="SAM" id="SignalP"/>
    </source>
</evidence>
<proteinExistence type="predicted"/>
<keyword evidence="6" id="KW-1185">Reference proteome</keyword>
<evidence type="ECO:0000259" key="4">
    <source>
        <dbReference type="Pfam" id="PF24808"/>
    </source>
</evidence>
<keyword evidence="2" id="KW-0812">Transmembrane</keyword>
<evidence type="ECO:0000313" key="5">
    <source>
        <dbReference type="EMBL" id="KAA8893274.1"/>
    </source>
</evidence>
<feature type="region of interest" description="Disordered" evidence="1">
    <location>
        <begin position="127"/>
        <end position="148"/>
    </location>
</feature>
<keyword evidence="3" id="KW-0732">Signal</keyword>
<feature type="domain" description="DUF7707" evidence="4">
    <location>
        <begin position="24"/>
        <end position="123"/>
    </location>
</feature>
<evidence type="ECO:0000313" key="6">
    <source>
        <dbReference type="Proteomes" id="UP000326924"/>
    </source>
</evidence>
<reference evidence="5 6" key="1">
    <citation type="submission" date="2019-09" db="EMBL/GenBank/DDBJ databases">
        <title>Draft genome of the ectomycorrhizal ascomycete Sphaerosporella brunnea.</title>
        <authorList>
            <consortium name="DOE Joint Genome Institute"/>
            <person name="Benucci G.M."/>
            <person name="Marozzi G."/>
            <person name="Antonielli L."/>
            <person name="Sanchez S."/>
            <person name="Marco P."/>
            <person name="Wang X."/>
            <person name="Falini L.B."/>
            <person name="Barry K."/>
            <person name="Haridas S."/>
            <person name="Lipzen A."/>
            <person name="Labutti K."/>
            <person name="Grigoriev I.V."/>
            <person name="Murat C."/>
            <person name="Martin F."/>
            <person name="Albertini E."/>
            <person name="Donnini D."/>
            <person name="Bonito G."/>
        </authorList>
    </citation>
    <scope>NUCLEOTIDE SEQUENCE [LARGE SCALE GENOMIC DNA]</scope>
    <source>
        <strain evidence="5 6">Sb_GMNB300</strain>
    </source>
</reference>
<dbReference type="Proteomes" id="UP000326924">
    <property type="component" value="Unassembled WGS sequence"/>
</dbReference>
<evidence type="ECO:0000256" key="1">
    <source>
        <dbReference type="SAM" id="MobiDB-lite"/>
    </source>
</evidence>
<gene>
    <name evidence="5" type="ORF">FN846DRAFT_914237</name>
</gene>
<evidence type="ECO:0000256" key="2">
    <source>
        <dbReference type="SAM" id="Phobius"/>
    </source>
</evidence>
<feature type="signal peptide" evidence="3">
    <location>
        <begin position="1"/>
        <end position="22"/>
    </location>
</feature>
<dbReference type="EMBL" id="VXIS01000469">
    <property type="protein sequence ID" value="KAA8893274.1"/>
    <property type="molecule type" value="Genomic_DNA"/>
</dbReference>
<dbReference type="Pfam" id="PF24808">
    <property type="entry name" value="DUF7707"/>
    <property type="match status" value="1"/>
</dbReference>
<dbReference type="InterPro" id="IPR056124">
    <property type="entry name" value="DUF7707"/>
</dbReference>
<accession>A0A5J5ED46</accession>
<dbReference type="PANTHER" id="PTHR38118">
    <property type="entry name" value="ANCHORED CELL WALL PROTEIN 11-RELATED"/>
    <property type="match status" value="1"/>
</dbReference>
<comment type="caution">
    <text evidence="5">The sequence shown here is derived from an EMBL/GenBank/DDBJ whole genome shotgun (WGS) entry which is preliminary data.</text>
</comment>
<keyword evidence="2" id="KW-0472">Membrane</keyword>